<evidence type="ECO:0000313" key="2">
    <source>
        <dbReference type="Proteomes" id="UP000031820"/>
    </source>
</evidence>
<sequence length="79" mass="8930">MVPKSPAERKAALEELTKEDWRFREFFRLGLLHSNNGNIKIAAKCSSSINKWKAITLINHDRALHGRPVLFGNSVNDNG</sequence>
<reference evidence="1 2" key="1">
    <citation type="submission" date="2014-10" db="EMBL/GenBank/DDBJ databases">
        <title>Plasmid movement, recombination, and chromosomal integration amongst multidrug resistant commensal Escherichia coli clones within a single commercial turkey flock.</title>
        <authorList>
            <person name="Lang K."/>
            <person name="Dorn K."/>
            <person name="Danzeisen J."/>
            <person name="Johnson T."/>
        </authorList>
    </citation>
    <scope>NUCLEOTIDE SEQUENCE [LARGE SCALE GENOMIC DNA]</scope>
    <source>
        <strain evidence="1 2">UMNturkey9</strain>
    </source>
</reference>
<dbReference type="EMBL" id="JRRF01000009">
    <property type="protein sequence ID" value="KII05290.1"/>
    <property type="molecule type" value="Genomic_DNA"/>
</dbReference>
<dbReference type="Proteomes" id="UP000031820">
    <property type="component" value="Unassembled WGS sequence"/>
</dbReference>
<proteinExistence type="predicted"/>
<name>A0AAW3G325_KLEPN</name>
<accession>A0AAW3G325</accession>
<organism evidence="1 2">
    <name type="scientific">Klebsiella pneumoniae</name>
    <dbReference type="NCBI Taxonomy" id="573"/>
    <lineage>
        <taxon>Bacteria</taxon>
        <taxon>Pseudomonadati</taxon>
        <taxon>Pseudomonadota</taxon>
        <taxon>Gammaproteobacteria</taxon>
        <taxon>Enterobacterales</taxon>
        <taxon>Enterobacteriaceae</taxon>
        <taxon>Klebsiella/Raoultella group</taxon>
        <taxon>Klebsiella</taxon>
        <taxon>Klebsiella pneumoniae complex</taxon>
    </lineage>
</organism>
<protein>
    <submittedName>
        <fullName evidence="1">Uncharacterized protein</fullName>
    </submittedName>
</protein>
<dbReference type="AlphaFoldDB" id="A0AAW3G325"/>
<comment type="caution">
    <text evidence="1">The sequence shown here is derived from an EMBL/GenBank/DDBJ whole genome shotgun (WGS) entry which is preliminary data.</text>
</comment>
<evidence type="ECO:0000313" key="1">
    <source>
        <dbReference type="EMBL" id="KII05290.1"/>
    </source>
</evidence>
<gene>
    <name evidence="1" type="ORF">LS45_11810</name>
</gene>